<dbReference type="EMBL" id="JAQJZL010000002">
    <property type="protein sequence ID" value="KAJ6052628.1"/>
    <property type="molecule type" value="Genomic_DNA"/>
</dbReference>
<name>A0AAD6ILU0_PENCN</name>
<dbReference type="EC" id="2.3.2.31" evidence="2"/>
<evidence type="ECO:0000256" key="9">
    <source>
        <dbReference type="SAM" id="MobiDB-lite"/>
    </source>
</evidence>
<evidence type="ECO:0000256" key="1">
    <source>
        <dbReference type="ARBA" id="ARBA00001798"/>
    </source>
</evidence>
<gene>
    <name evidence="11" type="ORF">N7460_003162</name>
</gene>
<accession>A0AAD6ILU0</accession>
<evidence type="ECO:0000256" key="2">
    <source>
        <dbReference type="ARBA" id="ARBA00012251"/>
    </source>
</evidence>
<feature type="non-terminal residue" evidence="11">
    <location>
        <position position="1"/>
    </location>
</feature>
<evidence type="ECO:0000256" key="3">
    <source>
        <dbReference type="ARBA" id="ARBA00022679"/>
    </source>
</evidence>
<dbReference type="GO" id="GO:0061630">
    <property type="term" value="F:ubiquitin protein ligase activity"/>
    <property type="evidence" value="ECO:0007669"/>
    <property type="project" value="UniProtKB-EC"/>
</dbReference>
<dbReference type="InterPro" id="IPR031127">
    <property type="entry name" value="E3_UB_ligase_RBR"/>
</dbReference>
<dbReference type="GO" id="GO:0016567">
    <property type="term" value="P:protein ubiquitination"/>
    <property type="evidence" value="ECO:0007669"/>
    <property type="project" value="InterPro"/>
</dbReference>
<keyword evidence="3" id="KW-0808">Transferase</keyword>
<keyword evidence="4" id="KW-0479">Metal-binding</keyword>
<dbReference type="SUPFAM" id="SSF57850">
    <property type="entry name" value="RING/U-box"/>
    <property type="match status" value="1"/>
</dbReference>
<evidence type="ECO:0000259" key="10">
    <source>
        <dbReference type="PROSITE" id="PS51873"/>
    </source>
</evidence>
<evidence type="ECO:0000313" key="11">
    <source>
        <dbReference type="EMBL" id="KAJ6052628.1"/>
    </source>
</evidence>
<keyword evidence="6" id="KW-0863">Zinc-finger</keyword>
<feature type="domain" description="RING-type" evidence="10">
    <location>
        <begin position="151"/>
        <end position="313"/>
    </location>
</feature>
<evidence type="ECO:0000256" key="5">
    <source>
        <dbReference type="ARBA" id="ARBA00022737"/>
    </source>
</evidence>
<dbReference type="PANTHER" id="PTHR11685">
    <property type="entry name" value="RBR FAMILY RING FINGER AND IBR DOMAIN-CONTAINING"/>
    <property type="match status" value="1"/>
</dbReference>
<keyword evidence="5" id="KW-0677">Repeat</keyword>
<evidence type="ECO:0000313" key="12">
    <source>
        <dbReference type="Proteomes" id="UP001219568"/>
    </source>
</evidence>
<dbReference type="InterPro" id="IPR002867">
    <property type="entry name" value="IBR_dom"/>
</dbReference>
<dbReference type="PROSITE" id="PS00518">
    <property type="entry name" value="ZF_RING_1"/>
    <property type="match status" value="1"/>
</dbReference>
<keyword evidence="12" id="KW-1185">Reference proteome</keyword>
<evidence type="ECO:0000256" key="7">
    <source>
        <dbReference type="ARBA" id="ARBA00022786"/>
    </source>
</evidence>
<dbReference type="Pfam" id="PF01485">
    <property type="entry name" value="IBR"/>
    <property type="match status" value="1"/>
</dbReference>
<evidence type="ECO:0000256" key="8">
    <source>
        <dbReference type="ARBA" id="ARBA00022833"/>
    </source>
</evidence>
<dbReference type="PROSITE" id="PS51873">
    <property type="entry name" value="TRIAD"/>
    <property type="match status" value="1"/>
</dbReference>
<protein>
    <recommendedName>
        <fullName evidence="2">RBR-type E3 ubiquitin transferase</fullName>
        <ecNumber evidence="2">2.3.2.31</ecNumber>
    </recommendedName>
</protein>
<reference evidence="11" key="1">
    <citation type="journal article" date="2023" name="IMA Fungus">
        <title>Comparative genomic study of the Penicillium genus elucidates a diverse pangenome and 15 lateral gene transfer events.</title>
        <authorList>
            <person name="Petersen C."/>
            <person name="Sorensen T."/>
            <person name="Nielsen M.R."/>
            <person name="Sondergaard T.E."/>
            <person name="Sorensen J.L."/>
            <person name="Fitzpatrick D.A."/>
            <person name="Frisvad J.C."/>
            <person name="Nielsen K.L."/>
        </authorList>
    </citation>
    <scope>NUCLEOTIDE SEQUENCE</scope>
    <source>
        <strain evidence="11">IBT 15450</strain>
    </source>
</reference>
<evidence type="ECO:0000256" key="4">
    <source>
        <dbReference type="ARBA" id="ARBA00022723"/>
    </source>
</evidence>
<comment type="caution">
    <text evidence="11">The sequence shown here is derived from an EMBL/GenBank/DDBJ whole genome shotgun (WGS) entry which is preliminary data.</text>
</comment>
<proteinExistence type="predicted"/>
<evidence type="ECO:0000256" key="6">
    <source>
        <dbReference type="ARBA" id="ARBA00022771"/>
    </source>
</evidence>
<dbReference type="InterPro" id="IPR017907">
    <property type="entry name" value="Znf_RING_CS"/>
</dbReference>
<dbReference type="Proteomes" id="UP001219568">
    <property type="component" value="Unassembled WGS sequence"/>
</dbReference>
<reference evidence="11" key="2">
    <citation type="submission" date="2023-01" db="EMBL/GenBank/DDBJ databases">
        <authorList>
            <person name="Petersen C."/>
        </authorList>
    </citation>
    <scope>NUCLEOTIDE SEQUENCE</scope>
    <source>
        <strain evidence="11">IBT 15450</strain>
    </source>
</reference>
<comment type="catalytic activity">
    <reaction evidence="1">
        <text>[E2 ubiquitin-conjugating enzyme]-S-ubiquitinyl-L-cysteine + [acceptor protein]-L-lysine = [E2 ubiquitin-conjugating enzyme]-L-cysteine + [acceptor protein]-N(6)-ubiquitinyl-L-lysine.</text>
        <dbReference type="EC" id="2.3.2.31"/>
    </reaction>
</comment>
<keyword evidence="7" id="KW-0833">Ubl conjugation pathway</keyword>
<dbReference type="AlphaFoldDB" id="A0AAD6ILU0"/>
<dbReference type="GO" id="GO:0008270">
    <property type="term" value="F:zinc ion binding"/>
    <property type="evidence" value="ECO:0007669"/>
    <property type="project" value="UniProtKB-KW"/>
</dbReference>
<keyword evidence="8" id="KW-0862">Zinc</keyword>
<dbReference type="InterPro" id="IPR044066">
    <property type="entry name" value="TRIAD_supradom"/>
</dbReference>
<feature type="region of interest" description="Disordered" evidence="9">
    <location>
        <begin position="88"/>
        <end position="130"/>
    </location>
</feature>
<organism evidence="11 12">
    <name type="scientific">Penicillium canescens</name>
    <dbReference type="NCBI Taxonomy" id="5083"/>
    <lineage>
        <taxon>Eukaryota</taxon>
        <taxon>Fungi</taxon>
        <taxon>Dikarya</taxon>
        <taxon>Ascomycota</taxon>
        <taxon>Pezizomycotina</taxon>
        <taxon>Eurotiomycetes</taxon>
        <taxon>Eurotiomycetidae</taxon>
        <taxon>Eurotiales</taxon>
        <taxon>Aspergillaceae</taxon>
        <taxon>Penicillium</taxon>
    </lineage>
</organism>
<sequence>MHVKVPTHFATGNLKEYALSHEGLILTEPYPEVGIHGQRSEPEKQSLPQTSKSLFASLKGDLQTALRFQAWKKRPEHTAASARGQEVLAGASASASASDPTDRSSTDDPSFPNGSSLKKIPPTESSVRPQKAPCSGLLQVAIDTDRFAVPMTARCVSCFDEFCFAEMTKMLCSHSYCNTCLTQMFRYSAVVESLFPPRCCRLPIPVEQVQSVIGPDLTKLHKEKAIELNDSNRTYCSNQRCLRYILPYFISNAVAICQSCSFLTCAVCKMPQHTGQCRDVNEELLLGLAKKQKWQRCPSCHLLVELLEGCPAI</sequence>